<accession>M3DK86</accession>
<dbReference type="InterPro" id="IPR000030">
    <property type="entry name" value="PPE_dom"/>
</dbReference>
<dbReference type="Gene3D" id="1.20.1260.20">
    <property type="entry name" value="PPE superfamily"/>
    <property type="match status" value="1"/>
</dbReference>
<dbReference type="EMBL" id="AOHP01000033">
    <property type="protein sequence ID" value="EMF30340.1"/>
    <property type="molecule type" value="Genomic_DNA"/>
</dbReference>
<evidence type="ECO:0000313" key="5">
    <source>
        <dbReference type="Proteomes" id="UP000011732"/>
    </source>
</evidence>
<dbReference type="PATRIC" id="fig|1284664.3.peg.861"/>
<feature type="domain" description="PPE" evidence="3">
    <location>
        <begin position="14"/>
        <end position="96"/>
    </location>
</feature>
<dbReference type="RefSeq" id="WP_006130422.1">
    <property type="nucleotide sequence ID" value="NZ_AOHP01000033.1"/>
</dbReference>
<evidence type="ECO:0000256" key="1">
    <source>
        <dbReference type="ARBA" id="ARBA00010652"/>
    </source>
</evidence>
<reference evidence="4 5" key="1">
    <citation type="journal article" date="2013" name="Genome Announc.">
        <title>Draft Genome Sequence of Streptomyces gancidicus Strain BKS 13-15.</title>
        <authorList>
            <person name="Kumar S."/>
            <person name="Kaur N."/>
            <person name="Singh N.K."/>
            <person name="Raghava G.P."/>
            <person name="Mayilraj S."/>
        </authorList>
    </citation>
    <scope>NUCLEOTIDE SEQUENCE [LARGE SCALE GENOMIC DNA]</scope>
    <source>
        <strain evidence="4 5">BKS 13-15</strain>
    </source>
</reference>
<protein>
    <recommendedName>
        <fullName evidence="3">PPE domain-containing protein</fullName>
    </recommendedName>
</protein>
<dbReference type="Proteomes" id="UP000011732">
    <property type="component" value="Unassembled WGS sequence"/>
</dbReference>
<keyword evidence="2" id="KW-0175">Coiled coil</keyword>
<dbReference type="AlphaFoldDB" id="M3DK86"/>
<keyword evidence="5" id="KW-1185">Reference proteome</keyword>
<name>M3DK86_STREZ</name>
<feature type="coiled-coil region" evidence="2">
    <location>
        <begin position="178"/>
        <end position="206"/>
    </location>
</feature>
<dbReference type="InterPro" id="IPR038332">
    <property type="entry name" value="PPE_sf"/>
</dbReference>
<comment type="caution">
    <text evidence="4">The sequence shown here is derived from an EMBL/GenBank/DDBJ whole genome shotgun (WGS) entry which is preliminary data.</text>
</comment>
<gene>
    <name evidence="4" type="ORF">H114_04366</name>
</gene>
<sequence>MAITYQQLRTADLSSLSDAVDAWRRLPGQFDTVARSFGSTVTKGLRDSDWKGETATEALEKFDLIEKQMKAASDEAHDVHTLLRSALEAFQTAKSQLKAIEKQVAEDKYLKITPEGRIYCDISAAPQDHQESLSKGYFNAVQDYNKRVDSILKDADDADLALHHALTSDPNGSARGFNTDTATTIKEAEQRRKEALQDAKAMVELARKGGDLSVAQVRHMRGVFAEHEGDPLFNEKFATSLGAKGTLQFWVDLSEAHAGARGADLKELKGFQEQISTNLANATHSDSRAMQQWKQGVIDAGNISFAADSKDPFYRPPGAVGFQVMSSLMGSGKYDTDFLDDYGKALLKVDKAPAGEGKYTDEVWQRGADLVFGKETGRDPLHGYLDALSHNPEAATQAFDKSNLDHLLESSKYTDRGNSLGLALEAAVTGVAHEEATDHVPPHSKRQVEIMRNVMDAVAQPDGGADLVEKAGLGPSFGRMASAYMPEISIALAGSGSESALLTNSSVPQGLNEPDVARFLYEVSRDSDGKAAIQYGETIYTASLLEAHVADPSLYEGSTDRAIETVAHNSGMIQSIVGHSTADAEISKSVAAEKDYNESIKQQGDFIKTVASTGVGVGSIALIPFASTPAGALTSAAAGGFFSGVVGLAVDRFYEGKQLDGSLDDSLYRTGQDLSKAKDSTIQQAQWCAMDAIAAHDSKLPGDATKDLIRQAVNAGWTDSDTLLEDNHERPSA</sequence>
<proteinExistence type="inferred from homology"/>
<evidence type="ECO:0000259" key="3">
    <source>
        <dbReference type="Pfam" id="PF00823"/>
    </source>
</evidence>
<comment type="similarity">
    <text evidence="1">Belongs to the mycobacterial PPE family.</text>
</comment>
<dbReference type="Pfam" id="PF00823">
    <property type="entry name" value="PPE"/>
    <property type="match status" value="1"/>
</dbReference>
<feature type="coiled-coil region" evidence="2">
    <location>
        <begin position="55"/>
        <end position="103"/>
    </location>
</feature>
<evidence type="ECO:0000256" key="2">
    <source>
        <dbReference type="SAM" id="Coils"/>
    </source>
</evidence>
<organism evidence="4 5">
    <name type="scientific">Streptomyces gancidicus BKS 13-15</name>
    <dbReference type="NCBI Taxonomy" id="1284664"/>
    <lineage>
        <taxon>Bacteria</taxon>
        <taxon>Bacillati</taxon>
        <taxon>Actinomycetota</taxon>
        <taxon>Actinomycetes</taxon>
        <taxon>Kitasatosporales</taxon>
        <taxon>Streptomycetaceae</taxon>
        <taxon>Streptomyces</taxon>
        <taxon>Streptomyces pseudogriseolus group</taxon>
    </lineage>
</organism>
<dbReference type="OrthoDB" id="3846417at2"/>
<evidence type="ECO:0000313" key="4">
    <source>
        <dbReference type="EMBL" id="EMF30340.1"/>
    </source>
</evidence>